<keyword evidence="2" id="KW-1185">Reference proteome</keyword>
<evidence type="ECO:0000313" key="1">
    <source>
        <dbReference type="EMBL" id="GAK58762.1"/>
    </source>
</evidence>
<evidence type="ECO:0008006" key="3">
    <source>
        <dbReference type="Google" id="ProtNLM"/>
    </source>
</evidence>
<evidence type="ECO:0000313" key="2">
    <source>
        <dbReference type="Proteomes" id="UP000030661"/>
    </source>
</evidence>
<protein>
    <recommendedName>
        <fullName evidence="3">Outer membrane protein beta-barrel domain-containing protein</fullName>
    </recommendedName>
</protein>
<proteinExistence type="predicted"/>
<sequence length="204" mass="22864">MNIIQKISLCFFFVLLVLIAGQTEVAAAEYRRQPQPSQPASFQSAPVIQAGVGGSVNIPFEDTDDFLDVSASVHGTLLIPLDQAIKFETDLGYWFLQAADDLDGESDDPSLLTFTGGLRFYLNQMVHLDAGMGLYRFDDWSYTHNGIVNSYDDQNKFGIYGGIGLEQFPFDIALRVHHSNFYTDDFWNIGISARFFFGSSTSRW</sequence>
<reference evidence="1 2" key="1">
    <citation type="journal article" date="2015" name="PeerJ">
        <title>First genomic representation of candidate bacterial phylum KSB3 points to enhanced environmental sensing as a trigger of wastewater bulking.</title>
        <authorList>
            <person name="Sekiguchi Y."/>
            <person name="Ohashi A."/>
            <person name="Parks D.H."/>
            <person name="Yamauchi T."/>
            <person name="Tyson G.W."/>
            <person name="Hugenholtz P."/>
        </authorList>
    </citation>
    <scope>NUCLEOTIDE SEQUENCE [LARGE SCALE GENOMIC DNA]</scope>
</reference>
<organism evidence="1 2">
    <name type="scientific">Vecturithrix granuli</name>
    <dbReference type="NCBI Taxonomy" id="1499967"/>
    <lineage>
        <taxon>Bacteria</taxon>
        <taxon>Candidatus Moduliflexota</taxon>
        <taxon>Candidatus Vecturitrichia</taxon>
        <taxon>Candidatus Vecturitrichales</taxon>
        <taxon>Candidatus Vecturitrichaceae</taxon>
        <taxon>Candidatus Vecturithrix</taxon>
    </lineage>
</organism>
<dbReference type="Proteomes" id="UP000030661">
    <property type="component" value="Unassembled WGS sequence"/>
</dbReference>
<dbReference type="HOGENOM" id="CLU_1341076_0_0_0"/>
<dbReference type="EMBL" id="DF820468">
    <property type="protein sequence ID" value="GAK58762.1"/>
    <property type="molecule type" value="Genomic_DNA"/>
</dbReference>
<dbReference type="AlphaFoldDB" id="A0A081C2F7"/>
<gene>
    <name evidence="1" type="ORF">U27_05737</name>
</gene>
<name>A0A081C2F7_VECG1</name>
<accession>A0A081C2F7</accession>